<protein>
    <submittedName>
        <fullName evidence="1">Cysteinyl-tRNA synthetase</fullName>
        <ecNumber evidence="1">6.1.1.16</ecNumber>
    </submittedName>
</protein>
<sequence length="764" mass="85234">MMASTSNNSSPWTQPESTAPQSGLVVYNSMTKSKVPFVPREGNYVSWYGCGPTVYDASHLGHARNYMTFDIIRRIMEDYFNYDVNLVMNITDVDDKIIERARHTYLVKQYRAKATALSESTIADVNSAFKAFVESKLKVVISSDDEWKAFVAKTGDGKDPAITAENPKFTMHYDAARATFAAILRARQSLAEGKTAAVEAQALMDASQDVLALWLDKAHGAEVTDPRIFRDLAAYWEKDFFEDMDALNVRRPHVLTRVSEFVPEIVQFVERIIANGYAYEADGSVYFDVASFDGKNGHFYAKLEPKSKGNAELLADGEGSLGAKLSGKRSQSDFALWKASKPGEPAWPSPWGPGRPGWHIECSVMASEILGQQIDMHTGGIDLAFPHHDNELAQSEACFDNDQWINYFMHAGHLHIEGLKMSKSLKNFITIKEALAKFTARQIRIVFVLSRWDAPSYFKENSMHEAMAVEKTFDNFFSNTTALLRDYRVRAQDSDGKRHFLEAEHELLNELKETKAQVHAALKDSFDTPTAMRALQDIINRTNIYLQRGRAAIDPQIVEMIALYVTKIVRAFGLAAEAPAQLIGWGSSAAGSEGPADRESVLLPVATALSDFRDAVREIALAGGDKKAILALCDKLRDDDLPELGIVIDDHGDGRALVKFADPEELRREKAARQAVEDEKRARKEAAARAAEAKRQERLAKGRLAPQDMFKTPENLELYSEWDAAGIPTKDKAGEDLAKGKMKKLAKEYAAQEKLHNEYLKSLE</sequence>
<proteinExistence type="predicted"/>
<reference evidence="1" key="1">
    <citation type="submission" date="2022-07" db="EMBL/GenBank/DDBJ databases">
        <title>Phylogenomic reconstructions and comparative analyses of Kickxellomycotina fungi.</title>
        <authorList>
            <person name="Reynolds N.K."/>
            <person name="Stajich J.E."/>
            <person name="Barry K."/>
            <person name="Grigoriev I.V."/>
            <person name="Crous P."/>
            <person name="Smith M.E."/>
        </authorList>
    </citation>
    <scope>NUCLEOTIDE SEQUENCE</scope>
    <source>
        <strain evidence="1">NRRL 5244</strain>
    </source>
</reference>
<name>A0ACC1JGZ2_9FUNG</name>
<dbReference type="EMBL" id="JANBPW010000074">
    <property type="protein sequence ID" value="KAJ1951018.1"/>
    <property type="molecule type" value="Genomic_DNA"/>
</dbReference>
<evidence type="ECO:0000313" key="2">
    <source>
        <dbReference type="Proteomes" id="UP001150603"/>
    </source>
</evidence>
<comment type="caution">
    <text evidence="1">The sequence shown here is derived from an EMBL/GenBank/DDBJ whole genome shotgun (WGS) entry which is preliminary data.</text>
</comment>
<evidence type="ECO:0000313" key="1">
    <source>
        <dbReference type="EMBL" id="KAJ1951018.1"/>
    </source>
</evidence>
<keyword evidence="2" id="KW-1185">Reference proteome</keyword>
<gene>
    <name evidence="1" type="primary">CYR1_1</name>
    <name evidence="1" type="ORF">FBU59_000400</name>
</gene>
<keyword evidence="1" id="KW-0436">Ligase</keyword>
<dbReference type="Proteomes" id="UP001150603">
    <property type="component" value="Unassembled WGS sequence"/>
</dbReference>
<organism evidence="1 2">
    <name type="scientific">Linderina macrospora</name>
    <dbReference type="NCBI Taxonomy" id="4868"/>
    <lineage>
        <taxon>Eukaryota</taxon>
        <taxon>Fungi</taxon>
        <taxon>Fungi incertae sedis</taxon>
        <taxon>Zoopagomycota</taxon>
        <taxon>Kickxellomycotina</taxon>
        <taxon>Kickxellomycetes</taxon>
        <taxon>Kickxellales</taxon>
        <taxon>Kickxellaceae</taxon>
        <taxon>Linderina</taxon>
    </lineage>
</organism>
<accession>A0ACC1JGZ2</accession>
<dbReference type="EC" id="6.1.1.16" evidence="1"/>